<feature type="compositionally biased region" description="Basic and acidic residues" evidence="4">
    <location>
        <begin position="37"/>
        <end position="73"/>
    </location>
</feature>
<evidence type="ECO:0000256" key="2">
    <source>
        <dbReference type="ARBA" id="ARBA00023242"/>
    </source>
</evidence>
<keyword evidence="2" id="KW-0539">Nucleus</keyword>
<reference evidence="6 7" key="1">
    <citation type="submission" date="2019-02" db="EMBL/GenBank/DDBJ databases">
        <title>Genome sequencing of the rare red list fungi Antrodiella citrinella (Flaviporus citrinellus).</title>
        <authorList>
            <person name="Buettner E."/>
            <person name="Kellner H."/>
        </authorList>
    </citation>
    <scope>NUCLEOTIDE SEQUENCE [LARGE SCALE GENOMIC DNA]</scope>
    <source>
        <strain evidence="6 7">DSM 108506</strain>
    </source>
</reference>
<organism evidence="6 7">
    <name type="scientific">Antrodiella citrinella</name>
    <dbReference type="NCBI Taxonomy" id="2447956"/>
    <lineage>
        <taxon>Eukaryota</taxon>
        <taxon>Fungi</taxon>
        <taxon>Dikarya</taxon>
        <taxon>Basidiomycota</taxon>
        <taxon>Agaricomycotina</taxon>
        <taxon>Agaricomycetes</taxon>
        <taxon>Polyporales</taxon>
        <taxon>Steccherinaceae</taxon>
        <taxon>Antrodiella</taxon>
    </lineage>
</organism>
<dbReference type="AlphaFoldDB" id="A0A4S4MQU5"/>
<feature type="region of interest" description="Disordered" evidence="4">
    <location>
        <begin position="220"/>
        <end position="432"/>
    </location>
</feature>
<comment type="subcellular location">
    <subcellularLocation>
        <location evidence="1">Nucleus</location>
    </subcellularLocation>
</comment>
<evidence type="ECO:0000259" key="5">
    <source>
        <dbReference type="Pfam" id="PF07808"/>
    </source>
</evidence>
<feature type="domain" description="RED-like N-terminal" evidence="5">
    <location>
        <begin position="50"/>
        <end position="165"/>
    </location>
</feature>
<name>A0A4S4MQU5_9APHY</name>
<feature type="compositionally biased region" description="Basic and acidic residues" evidence="4">
    <location>
        <begin position="411"/>
        <end position="432"/>
    </location>
</feature>
<dbReference type="GO" id="GO:0005634">
    <property type="term" value="C:nucleus"/>
    <property type="evidence" value="ECO:0007669"/>
    <property type="project" value="UniProtKB-SubCell"/>
</dbReference>
<feature type="compositionally biased region" description="Basic residues" evidence="4">
    <location>
        <begin position="393"/>
        <end position="404"/>
    </location>
</feature>
<sequence>MDQDSFRQLLQKKPSSGKTIASNAPAVKPKAKKAKAKKGDGPEFKPRTVKKDKDKVDGSYRDRALERRTGKESDYAQIEALAEDFEKRAEAEDADKLEIEEQRKYLGGDGDHSVLVKGLDFALLEQNKARALSSTVDDDTLEQAFIQGSSASTSASSGKKRTREDIVRELKNKRPKTDTAVAVDESASIEEAKKAGKFKPIGFKPVGSAADEGKWKKKVEKLKGDGKDGITRKKKKKAQDDEIGQKGEVSVAPSVNVVVKATKPVTPAPEPEPEDFDIFADAGEYNGLDLGDDDDEEEGEQPDKPSENEEEAAPPLKGNWFAEEEEGQVSAPGPPADSNNKPVSPHEEGERDEEGEEDDDEPQAPMRLVPLASSSIPSIKDILAMDDAAQKEQKRRAKKEKKKAAPLNAEGKIDRDYQRLKSYTEKKSAAAS</sequence>
<evidence type="ECO:0000256" key="4">
    <source>
        <dbReference type="SAM" id="MobiDB-lite"/>
    </source>
</evidence>
<feature type="compositionally biased region" description="Basic and acidic residues" evidence="4">
    <location>
        <begin position="221"/>
        <end position="231"/>
    </location>
</feature>
<feature type="compositionally biased region" description="Acidic residues" evidence="4">
    <location>
        <begin position="290"/>
        <end position="300"/>
    </location>
</feature>
<dbReference type="InterPro" id="IPR039896">
    <property type="entry name" value="Red-like"/>
</dbReference>
<proteinExistence type="predicted"/>
<dbReference type="Proteomes" id="UP000308730">
    <property type="component" value="Unassembled WGS sequence"/>
</dbReference>
<dbReference type="InterPro" id="IPR012916">
    <property type="entry name" value="RED_N"/>
</dbReference>
<feature type="compositionally biased region" description="Polar residues" evidence="4">
    <location>
        <begin position="13"/>
        <end position="22"/>
    </location>
</feature>
<protein>
    <recommendedName>
        <fullName evidence="5">RED-like N-terminal domain-containing protein</fullName>
    </recommendedName>
</protein>
<keyword evidence="7" id="KW-1185">Reference proteome</keyword>
<dbReference type="Pfam" id="PF07808">
    <property type="entry name" value="RED_N"/>
    <property type="match status" value="1"/>
</dbReference>
<evidence type="ECO:0000256" key="3">
    <source>
        <dbReference type="SAM" id="Coils"/>
    </source>
</evidence>
<evidence type="ECO:0000256" key="1">
    <source>
        <dbReference type="ARBA" id="ARBA00004123"/>
    </source>
</evidence>
<comment type="caution">
    <text evidence="6">The sequence shown here is derived from an EMBL/GenBank/DDBJ whole genome shotgun (WGS) entry which is preliminary data.</text>
</comment>
<feature type="coiled-coil region" evidence="3">
    <location>
        <begin position="75"/>
        <end position="102"/>
    </location>
</feature>
<accession>A0A4S4MQU5</accession>
<evidence type="ECO:0000313" key="7">
    <source>
        <dbReference type="Proteomes" id="UP000308730"/>
    </source>
</evidence>
<dbReference type="EMBL" id="SGPM01000228">
    <property type="protein sequence ID" value="THH27747.1"/>
    <property type="molecule type" value="Genomic_DNA"/>
</dbReference>
<keyword evidence="3" id="KW-0175">Coiled coil</keyword>
<gene>
    <name evidence="6" type="ORF">EUX98_g6447</name>
</gene>
<feature type="compositionally biased region" description="Acidic residues" evidence="4">
    <location>
        <begin position="350"/>
        <end position="362"/>
    </location>
</feature>
<feature type="region of interest" description="Disordered" evidence="4">
    <location>
        <begin position="1"/>
        <end position="73"/>
    </location>
</feature>
<dbReference type="OrthoDB" id="3366823at2759"/>
<evidence type="ECO:0000313" key="6">
    <source>
        <dbReference type="EMBL" id="THH27747.1"/>
    </source>
</evidence>
<feature type="compositionally biased region" description="Low complexity" evidence="4">
    <location>
        <begin position="249"/>
        <end position="259"/>
    </location>
</feature>
<dbReference type="PANTHER" id="PTHR12765">
    <property type="entry name" value="RED PROTEIN IK FACTOR CYTOKINE IK"/>
    <property type="match status" value="1"/>
</dbReference>